<dbReference type="RefSeq" id="XP_005788595.1">
    <property type="nucleotide sequence ID" value="XM_005788538.1"/>
</dbReference>
<name>A0A0D3KK81_EMIH1</name>
<dbReference type="InterPro" id="IPR019537">
    <property type="entry name" value="TMEM65"/>
</dbReference>
<evidence type="ECO:0000256" key="4">
    <source>
        <dbReference type="ARBA" id="ARBA00023136"/>
    </source>
</evidence>
<accession>A0A0D3KK81</accession>
<dbReference type="PaxDb" id="2903-EOD36166"/>
<protein>
    <submittedName>
        <fullName evidence="5">Uncharacterized protein</fullName>
    </submittedName>
</protein>
<dbReference type="HOGENOM" id="CLU_3002892_0_0_1"/>
<evidence type="ECO:0000313" key="5">
    <source>
        <dbReference type="EnsemblProtists" id="EOD36166"/>
    </source>
</evidence>
<keyword evidence="2" id="KW-0812">Transmembrane</keyword>
<evidence type="ECO:0000313" key="6">
    <source>
        <dbReference type="Proteomes" id="UP000013827"/>
    </source>
</evidence>
<dbReference type="OMA" id="FMICAVP"/>
<comment type="subcellular location">
    <subcellularLocation>
        <location evidence="1">Membrane</location>
        <topology evidence="1">Multi-pass membrane protein</topology>
    </subcellularLocation>
</comment>
<evidence type="ECO:0000256" key="2">
    <source>
        <dbReference type="ARBA" id="ARBA00022692"/>
    </source>
</evidence>
<dbReference type="AlphaFoldDB" id="A0A0D3KK81"/>
<organism evidence="5 6">
    <name type="scientific">Emiliania huxleyi (strain CCMP1516)</name>
    <dbReference type="NCBI Taxonomy" id="280463"/>
    <lineage>
        <taxon>Eukaryota</taxon>
        <taxon>Haptista</taxon>
        <taxon>Haptophyta</taxon>
        <taxon>Prymnesiophyceae</taxon>
        <taxon>Isochrysidales</taxon>
        <taxon>Noelaerhabdaceae</taxon>
        <taxon>Emiliania</taxon>
    </lineage>
</organism>
<evidence type="ECO:0000256" key="3">
    <source>
        <dbReference type="ARBA" id="ARBA00022989"/>
    </source>
</evidence>
<keyword evidence="3" id="KW-1133">Transmembrane helix</keyword>
<evidence type="ECO:0000256" key="1">
    <source>
        <dbReference type="ARBA" id="ARBA00004141"/>
    </source>
</evidence>
<dbReference type="STRING" id="2903.R1FKP9"/>
<dbReference type="GO" id="GO:0016020">
    <property type="term" value="C:membrane"/>
    <property type="evidence" value="ECO:0007669"/>
    <property type="project" value="UniProtKB-SubCell"/>
</dbReference>
<dbReference type="GeneID" id="17281437"/>
<dbReference type="KEGG" id="ehx:EMIHUDRAFT_49391"/>
<sequence>SALPMVGFGFMDNTVMIQAGNAIDCTLGVSFGLSTLTALRAAAFGQVCSDSAGVLFG</sequence>
<reference evidence="5" key="2">
    <citation type="submission" date="2024-10" db="UniProtKB">
        <authorList>
            <consortium name="EnsemblProtists"/>
        </authorList>
    </citation>
    <scope>IDENTIFICATION</scope>
</reference>
<keyword evidence="6" id="KW-1185">Reference proteome</keyword>
<dbReference type="PANTHER" id="PTHR21706:SF15">
    <property type="entry name" value="TRANSMEMBRANE PROTEIN 65"/>
    <property type="match status" value="1"/>
</dbReference>
<keyword evidence="4" id="KW-0472">Membrane</keyword>
<dbReference type="EnsemblProtists" id="EOD36166">
    <property type="protein sequence ID" value="EOD36166"/>
    <property type="gene ID" value="EMIHUDRAFT_49391"/>
</dbReference>
<proteinExistence type="predicted"/>
<reference evidence="6" key="1">
    <citation type="journal article" date="2013" name="Nature">
        <title>Pan genome of the phytoplankton Emiliania underpins its global distribution.</title>
        <authorList>
            <person name="Read B.A."/>
            <person name="Kegel J."/>
            <person name="Klute M.J."/>
            <person name="Kuo A."/>
            <person name="Lefebvre S.C."/>
            <person name="Maumus F."/>
            <person name="Mayer C."/>
            <person name="Miller J."/>
            <person name="Monier A."/>
            <person name="Salamov A."/>
            <person name="Young J."/>
            <person name="Aguilar M."/>
            <person name="Claverie J.M."/>
            <person name="Frickenhaus S."/>
            <person name="Gonzalez K."/>
            <person name="Herman E.K."/>
            <person name="Lin Y.C."/>
            <person name="Napier J."/>
            <person name="Ogata H."/>
            <person name="Sarno A.F."/>
            <person name="Shmutz J."/>
            <person name="Schroeder D."/>
            <person name="de Vargas C."/>
            <person name="Verret F."/>
            <person name="von Dassow P."/>
            <person name="Valentin K."/>
            <person name="Van de Peer Y."/>
            <person name="Wheeler G."/>
            <person name="Dacks J.B."/>
            <person name="Delwiche C.F."/>
            <person name="Dyhrman S.T."/>
            <person name="Glockner G."/>
            <person name="John U."/>
            <person name="Richards T."/>
            <person name="Worden A.Z."/>
            <person name="Zhang X."/>
            <person name="Grigoriev I.V."/>
            <person name="Allen A.E."/>
            <person name="Bidle K."/>
            <person name="Borodovsky M."/>
            <person name="Bowler C."/>
            <person name="Brownlee C."/>
            <person name="Cock J.M."/>
            <person name="Elias M."/>
            <person name="Gladyshev V.N."/>
            <person name="Groth M."/>
            <person name="Guda C."/>
            <person name="Hadaegh A."/>
            <person name="Iglesias-Rodriguez M.D."/>
            <person name="Jenkins J."/>
            <person name="Jones B.M."/>
            <person name="Lawson T."/>
            <person name="Leese F."/>
            <person name="Lindquist E."/>
            <person name="Lobanov A."/>
            <person name="Lomsadze A."/>
            <person name="Malik S.B."/>
            <person name="Marsh M.E."/>
            <person name="Mackinder L."/>
            <person name="Mock T."/>
            <person name="Mueller-Roeber B."/>
            <person name="Pagarete A."/>
            <person name="Parker M."/>
            <person name="Probert I."/>
            <person name="Quesneville H."/>
            <person name="Raines C."/>
            <person name="Rensing S.A."/>
            <person name="Riano-Pachon D.M."/>
            <person name="Richier S."/>
            <person name="Rokitta S."/>
            <person name="Shiraiwa Y."/>
            <person name="Soanes D.M."/>
            <person name="van der Giezen M."/>
            <person name="Wahlund T.M."/>
            <person name="Williams B."/>
            <person name="Wilson W."/>
            <person name="Wolfe G."/>
            <person name="Wurch L.L."/>
        </authorList>
    </citation>
    <scope>NUCLEOTIDE SEQUENCE</scope>
</reference>
<dbReference type="Pfam" id="PF10507">
    <property type="entry name" value="TMEM65"/>
    <property type="match status" value="1"/>
</dbReference>
<dbReference type="GO" id="GO:0005739">
    <property type="term" value="C:mitochondrion"/>
    <property type="evidence" value="ECO:0007669"/>
    <property type="project" value="TreeGrafter"/>
</dbReference>
<dbReference type="Proteomes" id="UP000013827">
    <property type="component" value="Unassembled WGS sequence"/>
</dbReference>
<dbReference type="PANTHER" id="PTHR21706">
    <property type="entry name" value="TRANSMEMBRANE PROTEIN 65"/>
    <property type="match status" value="1"/>
</dbReference>